<accession>A0A9K3KUV8</accession>
<gene>
    <name evidence="1" type="ORF">IV203_009537</name>
</gene>
<dbReference type="AlphaFoldDB" id="A0A9K3KUV8"/>
<keyword evidence="2" id="KW-1185">Reference proteome</keyword>
<dbReference type="EMBL" id="JAGRRH010000018">
    <property type="protein sequence ID" value="KAG7350177.1"/>
    <property type="molecule type" value="Genomic_DNA"/>
</dbReference>
<protein>
    <submittedName>
        <fullName evidence="1">Uncharacterized protein</fullName>
    </submittedName>
</protein>
<organism evidence="1 2">
    <name type="scientific">Nitzschia inconspicua</name>
    <dbReference type="NCBI Taxonomy" id="303405"/>
    <lineage>
        <taxon>Eukaryota</taxon>
        <taxon>Sar</taxon>
        <taxon>Stramenopiles</taxon>
        <taxon>Ochrophyta</taxon>
        <taxon>Bacillariophyta</taxon>
        <taxon>Bacillariophyceae</taxon>
        <taxon>Bacillariophycidae</taxon>
        <taxon>Bacillariales</taxon>
        <taxon>Bacillariaceae</taxon>
        <taxon>Nitzschia</taxon>
    </lineage>
</organism>
<reference evidence="1" key="1">
    <citation type="journal article" date="2021" name="Sci. Rep.">
        <title>Diploid genomic architecture of Nitzschia inconspicua, an elite biomass production diatom.</title>
        <authorList>
            <person name="Oliver A."/>
            <person name="Podell S."/>
            <person name="Pinowska A."/>
            <person name="Traller J.C."/>
            <person name="Smith S.R."/>
            <person name="McClure R."/>
            <person name="Beliaev A."/>
            <person name="Bohutskyi P."/>
            <person name="Hill E.A."/>
            <person name="Rabines A."/>
            <person name="Zheng H."/>
            <person name="Allen L.Z."/>
            <person name="Kuo A."/>
            <person name="Grigoriev I.V."/>
            <person name="Allen A.E."/>
            <person name="Hazlebeck D."/>
            <person name="Allen E.E."/>
        </authorList>
    </citation>
    <scope>NUCLEOTIDE SEQUENCE</scope>
    <source>
        <strain evidence="1">Hildebrandi</strain>
    </source>
</reference>
<proteinExistence type="predicted"/>
<sequence>MDLTKRSSVPFCRINDGYNGSREGATPWSSNTFVCFTSASGFGDDSMHGTSSVESDFSLINWTTRKAKVTSPSNQYCIASSIRSSET</sequence>
<evidence type="ECO:0000313" key="2">
    <source>
        <dbReference type="Proteomes" id="UP000693970"/>
    </source>
</evidence>
<evidence type="ECO:0000313" key="1">
    <source>
        <dbReference type="EMBL" id="KAG7350177.1"/>
    </source>
</evidence>
<reference evidence="1" key="2">
    <citation type="submission" date="2021-04" db="EMBL/GenBank/DDBJ databases">
        <authorList>
            <person name="Podell S."/>
        </authorList>
    </citation>
    <scope>NUCLEOTIDE SEQUENCE</scope>
    <source>
        <strain evidence="1">Hildebrandi</strain>
    </source>
</reference>
<comment type="caution">
    <text evidence="1">The sequence shown here is derived from an EMBL/GenBank/DDBJ whole genome shotgun (WGS) entry which is preliminary data.</text>
</comment>
<name>A0A9K3KUV8_9STRA</name>
<dbReference type="Proteomes" id="UP000693970">
    <property type="component" value="Unassembled WGS sequence"/>
</dbReference>